<dbReference type="InterPro" id="IPR050892">
    <property type="entry name" value="ADP-ribose_metab_enzymes"/>
</dbReference>
<dbReference type="PANTHER" id="PTHR12521">
    <property type="entry name" value="PROTEIN C6ORF130"/>
    <property type="match status" value="1"/>
</dbReference>
<sequence>MIELAEGNLLQADVQALINAVNTEGVMGKGIALQFKRAFPAMFKEYEREAKAGRLETGRVHVFDLGALKGPRWIINFPTKRSWRQPSRLEWIRTGLESLVEEVQRRGIQSLAVPALGCGNGGLAWTEVFPLIQESFARIPSVRVLVYPPADAPVP</sequence>
<dbReference type="Gene3D" id="3.40.220.10">
    <property type="entry name" value="Leucine Aminopeptidase, subunit E, domain 1"/>
    <property type="match status" value="1"/>
</dbReference>
<keyword evidence="4" id="KW-1185">Reference proteome</keyword>
<evidence type="ECO:0000313" key="3">
    <source>
        <dbReference type="EMBL" id="TQF16459.1"/>
    </source>
</evidence>
<gene>
    <name evidence="3" type="ORF">FJV41_08225</name>
</gene>
<dbReference type="PROSITE" id="PS51154">
    <property type="entry name" value="MACRO"/>
    <property type="match status" value="1"/>
</dbReference>
<evidence type="ECO:0000313" key="4">
    <source>
        <dbReference type="Proteomes" id="UP000315369"/>
    </source>
</evidence>
<feature type="domain" description="Macro" evidence="2">
    <location>
        <begin position="1"/>
        <end position="155"/>
    </location>
</feature>
<dbReference type="Pfam" id="PF01661">
    <property type="entry name" value="Macro"/>
    <property type="match status" value="1"/>
</dbReference>
<dbReference type="EMBL" id="VIFM01000023">
    <property type="protein sequence ID" value="TQF16459.1"/>
    <property type="molecule type" value="Genomic_DNA"/>
</dbReference>
<dbReference type="SMART" id="SM00506">
    <property type="entry name" value="A1pp"/>
    <property type="match status" value="1"/>
</dbReference>
<accession>A0A540X5F6</accession>
<organism evidence="3 4">
    <name type="scientific">Myxococcus llanfairpwllgwyngyllgogerychwyrndrobwllllantysiliogogogochensis</name>
    <dbReference type="NCBI Taxonomy" id="2590453"/>
    <lineage>
        <taxon>Bacteria</taxon>
        <taxon>Pseudomonadati</taxon>
        <taxon>Myxococcota</taxon>
        <taxon>Myxococcia</taxon>
        <taxon>Myxococcales</taxon>
        <taxon>Cystobacterineae</taxon>
        <taxon>Myxococcaceae</taxon>
        <taxon>Myxococcus</taxon>
    </lineage>
</organism>
<proteinExistence type="predicted"/>
<dbReference type="OrthoDB" id="9780211at2"/>
<reference evidence="3 4" key="1">
    <citation type="submission" date="2019-06" db="EMBL/GenBank/DDBJ databases">
        <authorList>
            <person name="Livingstone P."/>
            <person name="Whitworth D."/>
        </authorList>
    </citation>
    <scope>NUCLEOTIDE SEQUENCE [LARGE SCALE GENOMIC DNA]</scope>
    <source>
        <strain evidence="3 4">AM401</strain>
    </source>
</reference>
<comment type="caution">
    <text evidence="3">The sequence shown here is derived from an EMBL/GenBank/DDBJ whole genome shotgun (WGS) entry which is preliminary data.</text>
</comment>
<dbReference type="GO" id="GO:0140291">
    <property type="term" value="P:peptidyl-glutamate ADP-deribosylation"/>
    <property type="evidence" value="ECO:0007669"/>
    <property type="project" value="TreeGrafter"/>
</dbReference>
<dbReference type="SUPFAM" id="SSF52949">
    <property type="entry name" value="Macro domain-like"/>
    <property type="match status" value="1"/>
</dbReference>
<name>A0A540X5F6_9BACT</name>
<evidence type="ECO:0000256" key="1">
    <source>
        <dbReference type="ARBA" id="ARBA00035885"/>
    </source>
</evidence>
<dbReference type="RefSeq" id="WP_141641870.1">
    <property type="nucleotide sequence ID" value="NZ_VIFM01000023.1"/>
</dbReference>
<dbReference type="PANTHER" id="PTHR12521:SF0">
    <property type="entry name" value="ADP-RIBOSE GLYCOHYDROLASE OARD1"/>
    <property type="match status" value="1"/>
</dbReference>
<dbReference type="Proteomes" id="UP000315369">
    <property type="component" value="Unassembled WGS sequence"/>
</dbReference>
<dbReference type="InterPro" id="IPR002589">
    <property type="entry name" value="Macro_dom"/>
</dbReference>
<dbReference type="CDD" id="cd02901">
    <property type="entry name" value="Macro_Poa1p-like"/>
    <property type="match status" value="1"/>
</dbReference>
<evidence type="ECO:0000259" key="2">
    <source>
        <dbReference type="PROSITE" id="PS51154"/>
    </source>
</evidence>
<comment type="catalytic activity">
    <reaction evidence="1">
        <text>an N-(ADP-alpha-D-ribosyl)-thymidine in DNA + H2O = a thymidine in DNA + ADP-D-ribose</text>
        <dbReference type="Rhea" id="RHEA:71655"/>
        <dbReference type="Rhea" id="RHEA-COMP:13556"/>
        <dbReference type="Rhea" id="RHEA-COMP:18051"/>
        <dbReference type="ChEBI" id="CHEBI:15377"/>
        <dbReference type="ChEBI" id="CHEBI:57967"/>
        <dbReference type="ChEBI" id="CHEBI:137386"/>
        <dbReference type="ChEBI" id="CHEBI:191199"/>
    </reaction>
    <physiologicalReaction direction="left-to-right" evidence="1">
        <dbReference type="Rhea" id="RHEA:71656"/>
    </physiologicalReaction>
</comment>
<dbReference type="AlphaFoldDB" id="A0A540X5F6"/>
<dbReference type="InterPro" id="IPR043472">
    <property type="entry name" value="Macro_dom-like"/>
</dbReference>
<protein>
    <submittedName>
        <fullName evidence="3">Macro domain-containing protein</fullName>
    </submittedName>
</protein>